<gene>
    <name evidence="5" type="ORF">FCM35_KLT21824</name>
</gene>
<comment type="subcellular location">
    <subcellularLocation>
        <location evidence="1">Membrane</location>
        <topology evidence="1">Single-pass membrane protein</topology>
    </subcellularLocation>
</comment>
<reference evidence="5" key="1">
    <citation type="submission" date="2020-01" db="EMBL/GenBank/DDBJ databases">
        <title>Genome sequence of Kobresia littledalei, the first chromosome-level genome in the family Cyperaceae.</title>
        <authorList>
            <person name="Qu G."/>
        </authorList>
    </citation>
    <scope>NUCLEOTIDE SEQUENCE</scope>
    <source>
        <strain evidence="5">C.B.Clarke</strain>
        <tissue evidence="5">Leaf</tissue>
    </source>
</reference>
<proteinExistence type="predicted"/>
<accession>A0A833Q945</accession>
<organism evidence="5 6">
    <name type="scientific">Carex littledalei</name>
    <dbReference type="NCBI Taxonomy" id="544730"/>
    <lineage>
        <taxon>Eukaryota</taxon>
        <taxon>Viridiplantae</taxon>
        <taxon>Streptophyta</taxon>
        <taxon>Embryophyta</taxon>
        <taxon>Tracheophyta</taxon>
        <taxon>Spermatophyta</taxon>
        <taxon>Magnoliopsida</taxon>
        <taxon>Liliopsida</taxon>
        <taxon>Poales</taxon>
        <taxon>Cyperaceae</taxon>
        <taxon>Cyperoideae</taxon>
        <taxon>Cariceae</taxon>
        <taxon>Carex</taxon>
        <taxon>Carex subgen. Euthyceras</taxon>
    </lineage>
</organism>
<dbReference type="Pfam" id="PF13947">
    <property type="entry name" value="GUB_WAK_bind"/>
    <property type="match status" value="1"/>
</dbReference>
<dbReference type="Proteomes" id="UP000623129">
    <property type="component" value="Unassembled WGS sequence"/>
</dbReference>
<dbReference type="GO" id="GO:0016301">
    <property type="term" value="F:kinase activity"/>
    <property type="evidence" value="ECO:0007669"/>
    <property type="project" value="UniProtKB-KW"/>
</dbReference>
<evidence type="ECO:0000313" key="6">
    <source>
        <dbReference type="Proteomes" id="UP000623129"/>
    </source>
</evidence>
<keyword evidence="2" id="KW-0732">Signal</keyword>
<dbReference type="OrthoDB" id="780549at2759"/>
<keyword evidence="3" id="KW-0472">Membrane</keyword>
<dbReference type="AlphaFoldDB" id="A0A833Q945"/>
<comment type="caution">
    <text evidence="5">The sequence shown here is derived from an EMBL/GenBank/DDBJ whole genome shotgun (WGS) entry which is preliminary data.</text>
</comment>
<evidence type="ECO:0000256" key="3">
    <source>
        <dbReference type="SAM" id="Phobius"/>
    </source>
</evidence>
<dbReference type="GO" id="GO:0030247">
    <property type="term" value="F:polysaccharide binding"/>
    <property type="evidence" value="ECO:0007669"/>
    <property type="project" value="InterPro"/>
</dbReference>
<dbReference type="EMBL" id="SWLB01000191">
    <property type="protein sequence ID" value="KAF3319910.1"/>
    <property type="molecule type" value="Genomic_DNA"/>
</dbReference>
<evidence type="ECO:0000256" key="2">
    <source>
        <dbReference type="ARBA" id="ARBA00022729"/>
    </source>
</evidence>
<evidence type="ECO:0000259" key="4">
    <source>
        <dbReference type="Pfam" id="PF13947"/>
    </source>
</evidence>
<sequence length="308" mass="35273">MESKRSTFYDENCSNDGGELTKFANAPKPCNAFFILCCYFWPSSSSCGELGNITYPYYLPGTCKWKAYELQCDGNDTVLYIGATKYLVKDMSIENKTLRLVDPDLAVGGCRLPKQTTFTEYPSIFDSYNNYIIYFFNCTEEVEDSMYKLIDCMDGRSRVYAAYDSGITGDIPNSCSLAGHTVADYEVYKRWNDSDGVDMMKMLRWGVILRWDIIDDDMCSLSSYCWISTKRDLKFMMRDRELTTGDKLLGVLYVQSSFLSCIHYPPHYEFGTNSHLVLGFMIILVALLDILLLLSGKQPFYMKPLFPT</sequence>
<keyword evidence="3" id="KW-1133">Transmembrane helix</keyword>
<evidence type="ECO:0000313" key="5">
    <source>
        <dbReference type="EMBL" id="KAF3319910.1"/>
    </source>
</evidence>
<keyword evidence="6" id="KW-1185">Reference proteome</keyword>
<dbReference type="InterPro" id="IPR025287">
    <property type="entry name" value="WAK_GUB"/>
</dbReference>
<feature type="transmembrane region" description="Helical" evidence="3">
    <location>
        <begin position="277"/>
        <end position="294"/>
    </location>
</feature>
<keyword evidence="5" id="KW-0418">Kinase</keyword>
<dbReference type="PANTHER" id="PTHR33138:SF1">
    <property type="entry name" value="OS01G0113900 PROTEIN"/>
    <property type="match status" value="1"/>
</dbReference>
<keyword evidence="3" id="KW-0812">Transmembrane</keyword>
<keyword evidence="5" id="KW-0808">Transferase</keyword>
<name>A0A833Q945_9POAL</name>
<evidence type="ECO:0000256" key="1">
    <source>
        <dbReference type="ARBA" id="ARBA00004167"/>
    </source>
</evidence>
<dbReference type="GO" id="GO:0016020">
    <property type="term" value="C:membrane"/>
    <property type="evidence" value="ECO:0007669"/>
    <property type="project" value="UniProtKB-SubCell"/>
</dbReference>
<feature type="domain" description="Wall-associated receptor kinase galacturonan-binding" evidence="4">
    <location>
        <begin position="45"/>
        <end position="102"/>
    </location>
</feature>
<dbReference type="PANTHER" id="PTHR33138">
    <property type="entry name" value="OS01G0690200 PROTEIN"/>
    <property type="match status" value="1"/>
</dbReference>
<protein>
    <submittedName>
        <fullName evidence="5">Serine/threonine-protein kinase</fullName>
    </submittedName>
</protein>